<evidence type="ECO:0000313" key="3">
    <source>
        <dbReference type="Proteomes" id="UP000438196"/>
    </source>
</evidence>
<comment type="caution">
    <text evidence="2">The sequence shown here is derived from an EMBL/GenBank/DDBJ whole genome shotgun (WGS) entry which is preliminary data.</text>
</comment>
<dbReference type="EMBL" id="WNNK01000004">
    <property type="protein sequence ID" value="MUF03910.1"/>
    <property type="molecule type" value="Genomic_DNA"/>
</dbReference>
<organism evidence="2 3">
    <name type="scientific">Pseudomonas spelaei</name>
    <dbReference type="NCBI Taxonomy" id="1055469"/>
    <lineage>
        <taxon>Bacteria</taxon>
        <taxon>Pseudomonadati</taxon>
        <taxon>Pseudomonadota</taxon>
        <taxon>Gammaproteobacteria</taxon>
        <taxon>Pseudomonadales</taxon>
        <taxon>Pseudomonadaceae</taxon>
        <taxon>Pseudomonas</taxon>
    </lineage>
</organism>
<evidence type="ECO:0000313" key="2">
    <source>
        <dbReference type="EMBL" id="MUF03910.1"/>
    </source>
</evidence>
<dbReference type="AlphaFoldDB" id="A0A6I3VZN5"/>
<name>A0A6I3VZN5_9PSED</name>
<feature type="chain" id="PRO_5026258893" evidence="1">
    <location>
        <begin position="18"/>
        <end position="266"/>
    </location>
</feature>
<dbReference type="RefSeq" id="WP_155582303.1">
    <property type="nucleotide sequence ID" value="NZ_JBHSTH010000013.1"/>
</dbReference>
<dbReference type="InterPro" id="IPR052196">
    <property type="entry name" value="Bact_Kbp"/>
</dbReference>
<keyword evidence="3" id="KW-1185">Reference proteome</keyword>
<keyword evidence="1" id="KW-0732">Signal</keyword>
<dbReference type="Proteomes" id="UP000438196">
    <property type="component" value="Unassembled WGS sequence"/>
</dbReference>
<dbReference type="PANTHER" id="PTHR34700">
    <property type="entry name" value="POTASSIUM BINDING PROTEIN KBP"/>
    <property type="match status" value="1"/>
</dbReference>
<dbReference type="OrthoDB" id="9765158at2"/>
<proteinExistence type="predicted"/>
<sequence length="266" mass="29071">MRKSLLVLLLWAMAAEAHVPALSNDTYPQPPQALDSQTRKAIQRFLLHNRILDTPHILDTAPYIIAAEAGRVLGANGERVHARGALDPAQLTYGIFRRGKVYIDPDSQELLGINADDIGTARFVMAGDVTTLAMERVTQEVRPGDRLLAAQPAAPLSNLLAQVPAQRITGRIIDVPRGVTQIGVLDAVTLNKGRRDGLMEGHLLSVKKTGETVRDRITDAVVKIPDERAGTLLVFRTYEKLSYGLVLGASRSLAVMDRFESPEQTQ</sequence>
<accession>A0A6I3VZN5</accession>
<protein>
    <submittedName>
        <fullName evidence="2">Peptidoglycan-binding protein</fullName>
    </submittedName>
</protein>
<evidence type="ECO:0000256" key="1">
    <source>
        <dbReference type="SAM" id="SignalP"/>
    </source>
</evidence>
<dbReference type="PANTHER" id="PTHR34700:SF4">
    <property type="entry name" value="PHAGE-LIKE ELEMENT PBSX PROTEIN XKDP"/>
    <property type="match status" value="1"/>
</dbReference>
<gene>
    <name evidence="2" type="ORF">GNF76_06160</name>
</gene>
<feature type="signal peptide" evidence="1">
    <location>
        <begin position="1"/>
        <end position="17"/>
    </location>
</feature>
<reference evidence="2 3" key="1">
    <citation type="submission" date="2019-11" db="EMBL/GenBank/DDBJ databases">
        <title>Pseudomonas karstica sp. nov. and Pseudomonas spelaei sp. nov. from karst caves.</title>
        <authorList>
            <person name="Zeman M."/>
        </authorList>
    </citation>
    <scope>NUCLEOTIDE SEQUENCE [LARGE SCALE GENOMIC DNA]</scope>
    <source>
        <strain evidence="2 3">CCM 7893</strain>
    </source>
</reference>